<dbReference type="NCBIfam" id="TIGR00054">
    <property type="entry name" value="RIP metalloprotease RseP"/>
    <property type="match status" value="1"/>
</dbReference>
<name>A0A1G2DZ26_9BACT</name>
<dbReference type="GO" id="GO:0004222">
    <property type="term" value="F:metalloendopeptidase activity"/>
    <property type="evidence" value="ECO:0007669"/>
    <property type="project" value="InterPro"/>
</dbReference>
<evidence type="ECO:0000256" key="10">
    <source>
        <dbReference type="ARBA" id="ARBA00023136"/>
    </source>
</evidence>
<evidence type="ECO:0000256" key="8">
    <source>
        <dbReference type="ARBA" id="ARBA00022989"/>
    </source>
</evidence>
<evidence type="ECO:0000256" key="5">
    <source>
        <dbReference type="ARBA" id="ARBA00022692"/>
    </source>
</evidence>
<evidence type="ECO:0000256" key="4">
    <source>
        <dbReference type="ARBA" id="ARBA00022670"/>
    </source>
</evidence>
<accession>A0A1G2DZ26</accession>
<dbReference type="SUPFAM" id="SSF50156">
    <property type="entry name" value="PDZ domain-like"/>
    <property type="match status" value="1"/>
</dbReference>
<evidence type="ECO:0000256" key="7">
    <source>
        <dbReference type="ARBA" id="ARBA00022833"/>
    </source>
</evidence>
<dbReference type="InterPro" id="IPR004387">
    <property type="entry name" value="Pept_M50_Zn"/>
</dbReference>
<dbReference type="InterPro" id="IPR036034">
    <property type="entry name" value="PDZ_sf"/>
</dbReference>
<dbReference type="GO" id="GO:0046872">
    <property type="term" value="F:metal ion binding"/>
    <property type="evidence" value="ECO:0007669"/>
    <property type="project" value="UniProtKB-KW"/>
</dbReference>
<reference evidence="13 14" key="1">
    <citation type="journal article" date="2016" name="Nat. Commun.">
        <title>Thousands of microbial genomes shed light on interconnected biogeochemical processes in an aquifer system.</title>
        <authorList>
            <person name="Anantharaman K."/>
            <person name="Brown C.T."/>
            <person name="Hug L.A."/>
            <person name="Sharon I."/>
            <person name="Castelle C.J."/>
            <person name="Probst A.J."/>
            <person name="Thomas B.C."/>
            <person name="Singh A."/>
            <person name="Wilkins M.J."/>
            <person name="Karaoz U."/>
            <person name="Brodie E.L."/>
            <person name="Williams K.H."/>
            <person name="Hubbard S.S."/>
            <person name="Banfield J.F."/>
        </authorList>
    </citation>
    <scope>NUCLEOTIDE SEQUENCE [LARGE SCALE GENOMIC DNA]</scope>
</reference>
<keyword evidence="7 11" id="KW-0862">Zinc</keyword>
<dbReference type="GO" id="GO:0016020">
    <property type="term" value="C:membrane"/>
    <property type="evidence" value="ECO:0007669"/>
    <property type="project" value="UniProtKB-SubCell"/>
</dbReference>
<dbReference type="PANTHER" id="PTHR42837:SF2">
    <property type="entry name" value="MEMBRANE METALLOPROTEASE ARASP2, CHLOROPLASTIC-RELATED"/>
    <property type="match status" value="1"/>
</dbReference>
<keyword evidence="4 13" id="KW-0645">Protease</keyword>
<dbReference type="Gene3D" id="2.30.42.10">
    <property type="match status" value="1"/>
</dbReference>
<feature type="transmembrane region" description="Helical" evidence="11">
    <location>
        <begin position="340"/>
        <end position="357"/>
    </location>
</feature>
<dbReference type="PANTHER" id="PTHR42837">
    <property type="entry name" value="REGULATOR OF SIGMA-E PROTEASE RSEP"/>
    <property type="match status" value="1"/>
</dbReference>
<dbReference type="EC" id="3.4.24.-" evidence="11"/>
<evidence type="ECO:0000256" key="1">
    <source>
        <dbReference type="ARBA" id="ARBA00001947"/>
    </source>
</evidence>
<keyword evidence="5 11" id="KW-0812">Transmembrane</keyword>
<comment type="caution">
    <text evidence="13">The sequence shown here is derived from an EMBL/GenBank/DDBJ whole genome shotgun (WGS) entry which is preliminary data.</text>
</comment>
<comment type="cofactor">
    <cofactor evidence="1 11">
        <name>Zn(2+)</name>
        <dbReference type="ChEBI" id="CHEBI:29105"/>
    </cofactor>
</comment>
<comment type="subcellular location">
    <subcellularLocation>
        <location evidence="2">Membrane</location>
        <topology evidence="2">Multi-pass membrane protein</topology>
    </subcellularLocation>
</comment>
<dbReference type="GO" id="GO:0006508">
    <property type="term" value="P:proteolysis"/>
    <property type="evidence" value="ECO:0007669"/>
    <property type="project" value="UniProtKB-KW"/>
</dbReference>
<dbReference type="Proteomes" id="UP000176755">
    <property type="component" value="Unassembled WGS sequence"/>
</dbReference>
<evidence type="ECO:0000313" key="13">
    <source>
        <dbReference type="EMBL" id="OGZ18806.1"/>
    </source>
</evidence>
<dbReference type="InterPro" id="IPR008915">
    <property type="entry name" value="Peptidase_M50"/>
</dbReference>
<evidence type="ECO:0000313" key="14">
    <source>
        <dbReference type="Proteomes" id="UP000176755"/>
    </source>
</evidence>
<protein>
    <recommendedName>
        <fullName evidence="11">Zinc metalloprotease</fullName>
        <ecNumber evidence="11">3.4.24.-</ecNumber>
    </recommendedName>
</protein>
<dbReference type="STRING" id="1801663.A2175_00805"/>
<dbReference type="CDD" id="cd06163">
    <property type="entry name" value="S2P-M50_PDZ_RseP-like"/>
    <property type="match status" value="1"/>
</dbReference>
<feature type="transmembrane region" description="Helical" evidence="11">
    <location>
        <begin position="93"/>
        <end position="117"/>
    </location>
</feature>
<sequence length="364" mass="39463">MIFTIVITFISIIALLVLHEFGHFIVAKKMGVKVEEFGVGYPPRIFGKKIGETIYSVNLLPFGAFVKIPGESGEKSNLEDYQSFTGKPVWQRALIMLGGVVSFWIVAAILLSIVYGIGAPQAISDEETGPLVNPKIQLIGIASDSPAEEAGLKAGDAILKFSISNSQFPITKVKEIHELTEQYQGQEITLTVQRGKEIFDVSLVPRISPPDGEGAMGVALARTAEKSYPWWQCPIKGIQATASLTLSVITGWVDLLGNLIHGQGLPKGVQFVGPIGIGSLVNQAAQVGMSYFIQFIALISIYLAVFNILPIPALDGGKLLFLAIEKIKGSPINRKIEENITAAFFALLILLMIFVTIKDINRLL</sequence>
<evidence type="ECO:0000256" key="3">
    <source>
        <dbReference type="ARBA" id="ARBA00007931"/>
    </source>
</evidence>
<keyword evidence="9 11" id="KW-0482">Metalloprotease</keyword>
<evidence type="ECO:0000256" key="9">
    <source>
        <dbReference type="ARBA" id="ARBA00023049"/>
    </source>
</evidence>
<feature type="transmembrane region" description="Helical" evidence="11">
    <location>
        <begin position="291"/>
        <end position="309"/>
    </location>
</feature>
<evidence type="ECO:0000256" key="6">
    <source>
        <dbReference type="ARBA" id="ARBA00022801"/>
    </source>
</evidence>
<dbReference type="AlphaFoldDB" id="A0A1G2DZ26"/>
<feature type="transmembrane region" description="Helical" evidence="11">
    <location>
        <begin position="6"/>
        <end position="26"/>
    </location>
</feature>
<organism evidence="13 14">
    <name type="scientific">Candidatus Nealsonbacteria bacterium RBG_13_42_11</name>
    <dbReference type="NCBI Taxonomy" id="1801663"/>
    <lineage>
        <taxon>Bacteria</taxon>
        <taxon>Candidatus Nealsoniibacteriota</taxon>
    </lineage>
</organism>
<feature type="domain" description="Peptidase M50" evidence="12">
    <location>
        <begin position="9"/>
        <end position="351"/>
    </location>
</feature>
<keyword evidence="10 11" id="KW-0472">Membrane</keyword>
<proteinExistence type="inferred from homology"/>
<comment type="similarity">
    <text evidence="3 11">Belongs to the peptidase M50B family.</text>
</comment>
<keyword evidence="11" id="KW-0479">Metal-binding</keyword>
<evidence type="ECO:0000259" key="12">
    <source>
        <dbReference type="Pfam" id="PF02163"/>
    </source>
</evidence>
<evidence type="ECO:0000256" key="2">
    <source>
        <dbReference type="ARBA" id="ARBA00004141"/>
    </source>
</evidence>
<keyword evidence="6 11" id="KW-0378">Hydrolase</keyword>
<dbReference type="EMBL" id="MHLY01000007">
    <property type="protein sequence ID" value="OGZ18806.1"/>
    <property type="molecule type" value="Genomic_DNA"/>
</dbReference>
<keyword evidence="8 11" id="KW-1133">Transmembrane helix</keyword>
<gene>
    <name evidence="13" type="ORF">A2175_00805</name>
</gene>
<evidence type="ECO:0000256" key="11">
    <source>
        <dbReference type="RuleBase" id="RU362031"/>
    </source>
</evidence>
<dbReference type="Pfam" id="PF02163">
    <property type="entry name" value="Peptidase_M50"/>
    <property type="match status" value="1"/>
</dbReference>